<proteinExistence type="predicted"/>
<feature type="region of interest" description="Disordered" evidence="1">
    <location>
        <begin position="324"/>
        <end position="371"/>
    </location>
</feature>
<organism evidence="2 3">
    <name type="scientific">Candolleomyces eurysporus</name>
    <dbReference type="NCBI Taxonomy" id="2828524"/>
    <lineage>
        <taxon>Eukaryota</taxon>
        <taxon>Fungi</taxon>
        <taxon>Dikarya</taxon>
        <taxon>Basidiomycota</taxon>
        <taxon>Agaricomycotina</taxon>
        <taxon>Agaricomycetes</taxon>
        <taxon>Agaricomycetidae</taxon>
        <taxon>Agaricales</taxon>
        <taxon>Agaricineae</taxon>
        <taxon>Psathyrellaceae</taxon>
        <taxon>Candolleomyces</taxon>
    </lineage>
</organism>
<sequence>MNHQYHADPFRNNDEHAQLQRRFPRAGYWLGMLPTHPDIEHLKHQLAHGGQPLYAPQPLAPPYARNQGYPPHGPPPGPPPPPYNYAPPLQNDQLVPPATQVTVTIPLNTGVVGGVVTRIPLRLPSDIEFLDFFDRVCAKMDLDPTKAQLGYRLAGEPVRNVYRLGTEEDLRTAMDKLLYKMKRARTKEHVMEIENMSPGRRASQVSLSNGRKRPAPTEDEPDLTISYRPQLQELKRRLECAHHKGKYCYISPLSIEHQQLDVYALTLWAKQILLNPEVVTYTRPPATKHFDHRPTRKRARKEQSVTNPEIHVHLNHIPFAASNSSSATYTSTQPRLASSSRQNSIASRPHEMIDLSQSDSDDSDAASIKLEPHDVKVKFEDKENWQF</sequence>
<reference evidence="2" key="1">
    <citation type="submission" date="2022-06" db="EMBL/GenBank/DDBJ databases">
        <title>Genome Sequence of Candolleomyces eurysporus.</title>
        <authorList>
            <person name="Buettner E."/>
        </authorList>
    </citation>
    <scope>NUCLEOTIDE SEQUENCE</scope>
    <source>
        <strain evidence="2">VTCC 930004</strain>
    </source>
</reference>
<evidence type="ECO:0000313" key="2">
    <source>
        <dbReference type="EMBL" id="KAJ2932922.1"/>
    </source>
</evidence>
<feature type="region of interest" description="Disordered" evidence="1">
    <location>
        <begin position="285"/>
        <end position="305"/>
    </location>
</feature>
<dbReference type="OrthoDB" id="3059558at2759"/>
<gene>
    <name evidence="2" type="ORF">H1R20_g4169</name>
</gene>
<keyword evidence="3" id="KW-1185">Reference proteome</keyword>
<feature type="non-terminal residue" evidence="2">
    <location>
        <position position="387"/>
    </location>
</feature>
<dbReference type="EMBL" id="JANBPK010000755">
    <property type="protein sequence ID" value="KAJ2932922.1"/>
    <property type="molecule type" value="Genomic_DNA"/>
</dbReference>
<feature type="compositionally biased region" description="Low complexity" evidence="1">
    <location>
        <begin position="51"/>
        <end position="70"/>
    </location>
</feature>
<name>A0A9W8JE50_9AGAR</name>
<feature type="region of interest" description="Disordered" evidence="1">
    <location>
        <begin position="192"/>
        <end position="222"/>
    </location>
</feature>
<dbReference type="AlphaFoldDB" id="A0A9W8JE50"/>
<dbReference type="Proteomes" id="UP001140091">
    <property type="component" value="Unassembled WGS sequence"/>
</dbReference>
<evidence type="ECO:0000256" key="1">
    <source>
        <dbReference type="SAM" id="MobiDB-lite"/>
    </source>
</evidence>
<feature type="region of interest" description="Disordered" evidence="1">
    <location>
        <begin position="46"/>
        <end position="87"/>
    </location>
</feature>
<accession>A0A9W8JE50</accession>
<feature type="compositionally biased region" description="Pro residues" evidence="1">
    <location>
        <begin position="71"/>
        <end position="85"/>
    </location>
</feature>
<feature type="compositionally biased region" description="Polar residues" evidence="1">
    <location>
        <begin position="333"/>
        <end position="346"/>
    </location>
</feature>
<evidence type="ECO:0000313" key="3">
    <source>
        <dbReference type="Proteomes" id="UP001140091"/>
    </source>
</evidence>
<comment type="caution">
    <text evidence="2">The sequence shown here is derived from an EMBL/GenBank/DDBJ whole genome shotgun (WGS) entry which is preliminary data.</text>
</comment>
<protein>
    <submittedName>
        <fullName evidence="2">Uncharacterized protein</fullName>
    </submittedName>
</protein>